<dbReference type="eggNOG" id="COG3437">
    <property type="taxonomic scope" value="Bacteria"/>
</dbReference>
<evidence type="ECO:0000313" key="3">
    <source>
        <dbReference type="EMBL" id="KEZ78947.1"/>
    </source>
</evidence>
<keyword evidence="1" id="KW-0597">Phosphoprotein</keyword>
<feature type="domain" description="Response regulatory" evidence="2">
    <location>
        <begin position="14"/>
        <end position="172"/>
    </location>
</feature>
<dbReference type="AlphaFoldDB" id="A0A084IQG3"/>
<dbReference type="InterPro" id="IPR001789">
    <property type="entry name" value="Sig_transdc_resp-reg_receiver"/>
</dbReference>
<dbReference type="EMBL" id="APNK01000002">
    <property type="protein sequence ID" value="KEZ78947.1"/>
    <property type="molecule type" value="Genomic_DNA"/>
</dbReference>
<evidence type="ECO:0000256" key="1">
    <source>
        <dbReference type="PROSITE-ProRule" id="PRU00169"/>
    </source>
</evidence>
<accession>A0A084IQG3</accession>
<feature type="modified residue" description="4-aspartylphosphate" evidence="1">
    <location>
        <position position="109"/>
    </location>
</feature>
<organism evidence="3 4">
    <name type="scientific">Salinisphaera hydrothermalis (strain C41B8)</name>
    <dbReference type="NCBI Taxonomy" id="1304275"/>
    <lineage>
        <taxon>Bacteria</taxon>
        <taxon>Pseudomonadati</taxon>
        <taxon>Pseudomonadota</taxon>
        <taxon>Gammaproteobacteria</taxon>
        <taxon>Salinisphaerales</taxon>
        <taxon>Salinisphaeraceae</taxon>
        <taxon>Salinisphaera</taxon>
    </lineage>
</organism>
<evidence type="ECO:0000313" key="4">
    <source>
        <dbReference type="Proteomes" id="UP000028302"/>
    </source>
</evidence>
<protein>
    <submittedName>
        <fullName evidence="3">Response regulator receiver isolated domain</fullName>
    </submittedName>
</protein>
<reference evidence="3 4" key="1">
    <citation type="submission" date="2013-03" db="EMBL/GenBank/DDBJ databases">
        <title>Salinisphaera hydrothermalis C41B8 Genome Sequencing.</title>
        <authorList>
            <person name="Li C."/>
            <person name="Lai Q."/>
            <person name="Shao Z."/>
        </authorList>
    </citation>
    <scope>NUCLEOTIDE SEQUENCE [LARGE SCALE GENOMIC DNA]</scope>
    <source>
        <strain evidence="3 4">C41B8</strain>
    </source>
</reference>
<dbReference type="OrthoDB" id="5697380at2"/>
<comment type="caution">
    <text evidence="3">The sequence shown here is derived from an EMBL/GenBank/DDBJ whole genome shotgun (WGS) entry which is preliminary data.</text>
</comment>
<dbReference type="STRING" id="1304275.C41B8_02417"/>
<dbReference type="Gene3D" id="3.40.50.2300">
    <property type="match status" value="1"/>
</dbReference>
<evidence type="ECO:0000259" key="2">
    <source>
        <dbReference type="PROSITE" id="PS50110"/>
    </source>
</evidence>
<keyword evidence="4" id="KW-1185">Reference proteome</keyword>
<dbReference type="PROSITE" id="PS50110">
    <property type="entry name" value="RESPONSE_REGULATORY"/>
    <property type="match status" value="1"/>
</dbReference>
<proteinExistence type="predicted"/>
<dbReference type="InterPro" id="IPR011006">
    <property type="entry name" value="CheY-like_superfamily"/>
</dbReference>
<gene>
    <name evidence="3" type="ORF">C41B8_02417</name>
</gene>
<dbReference type="Pfam" id="PF00072">
    <property type="entry name" value="Response_reg"/>
    <property type="match status" value="1"/>
</dbReference>
<dbReference type="Proteomes" id="UP000028302">
    <property type="component" value="Unassembled WGS sequence"/>
</dbReference>
<sequence>MAEIELAPYFHPTQIVLIDDDIDFLGNLSLQLDADLGYLLFDSTHKALSYLNGRQSNGVARGRFFSGLTNGHRELEPDRREPIELDVDALQREMHSSDRFSQISVALVDYAMPQMNGLEFCQQIQDPHVKKILFTGVATESVAVDAFNRGIIDQYIRKHEHAVYDTLNQAIRAFQREYIRDVFVSAADVFPINVPDILKEPAVGQLLERLRADRGLVEYYLANDPSGFVFADADGHTKRLVIQNRDERAREVQRARDAGAPASIVDGLAAGAIMLDPGSAVYHELNWSVHTAPAAELVDSTDSLRWSLFETPATQAGMQPRPSYNEFLEWLDTVGYSLM</sequence>
<dbReference type="SUPFAM" id="SSF52172">
    <property type="entry name" value="CheY-like"/>
    <property type="match status" value="1"/>
</dbReference>
<name>A0A084IQG3_SALHC</name>
<dbReference type="GO" id="GO:0000160">
    <property type="term" value="P:phosphorelay signal transduction system"/>
    <property type="evidence" value="ECO:0007669"/>
    <property type="project" value="InterPro"/>
</dbReference>